<keyword evidence="3" id="KW-1185">Reference proteome</keyword>
<dbReference type="InterPro" id="IPR035437">
    <property type="entry name" value="SNase_OB-fold_sf"/>
</dbReference>
<dbReference type="Gene3D" id="2.30.30.140">
    <property type="match status" value="1"/>
</dbReference>
<dbReference type="GO" id="GO:0005737">
    <property type="term" value="C:cytoplasm"/>
    <property type="evidence" value="ECO:0007669"/>
    <property type="project" value="UniProtKB-ARBA"/>
</dbReference>
<evidence type="ECO:0000313" key="3">
    <source>
        <dbReference type="Proteomes" id="UP000887566"/>
    </source>
</evidence>
<dbReference type="Pfam" id="PF00567">
    <property type="entry name" value="TUDOR"/>
    <property type="match status" value="1"/>
</dbReference>
<proteinExistence type="predicted"/>
<protein>
    <submittedName>
        <fullName evidence="4">Tudor domain-containing protein</fullName>
    </submittedName>
</protein>
<dbReference type="Gene3D" id="2.40.50.90">
    <property type="match status" value="1"/>
</dbReference>
<reference evidence="4" key="1">
    <citation type="submission" date="2022-11" db="UniProtKB">
        <authorList>
            <consortium name="WormBaseParasite"/>
        </authorList>
    </citation>
    <scope>IDENTIFICATION</scope>
</reference>
<dbReference type="InterPro" id="IPR002999">
    <property type="entry name" value="Tudor"/>
</dbReference>
<dbReference type="WBParaSite" id="PSAMB.scaffold306size57772.g4707.t1">
    <property type="protein sequence ID" value="PSAMB.scaffold306size57772.g4707.t1"/>
    <property type="gene ID" value="PSAMB.scaffold306size57772.g4707"/>
</dbReference>
<evidence type="ECO:0000256" key="1">
    <source>
        <dbReference type="SAM" id="Coils"/>
    </source>
</evidence>
<feature type="coiled-coil region" evidence="1">
    <location>
        <begin position="46"/>
        <end position="73"/>
    </location>
</feature>
<organism evidence="3 4">
    <name type="scientific">Plectus sambesii</name>
    <dbReference type="NCBI Taxonomy" id="2011161"/>
    <lineage>
        <taxon>Eukaryota</taxon>
        <taxon>Metazoa</taxon>
        <taxon>Ecdysozoa</taxon>
        <taxon>Nematoda</taxon>
        <taxon>Chromadorea</taxon>
        <taxon>Plectida</taxon>
        <taxon>Plectina</taxon>
        <taxon>Plectoidea</taxon>
        <taxon>Plectidae</taxon>
        <taxon>Plectus</taxon>
    </lineage>
</organism>
<feature type="domain" description="Tudor" evidence="2">
    <location>
        <begin position="159"/>
        <end position="275"/>
    </location>
</feature>
<dbReference type="AlphaFoldDB" id="A0A914W3N1"/>
<dbReference type="SUPFAM" id="SSF63748">
    <property type="entry name" value="Tudor/PWWP/MBT"/>
    <property type="match status" value="1"/>
</dbReference>
<evidence type="ECO:0000259" key="2">
    <source>
        <dbReference type="Pfam" id="PF00567"/>
    </source>
</evidence>
<accession>A0A914W3N1</accession>
<name>A0A914W3N1_9BILA</name>
<dbReference type="Proteomes" id="UP000887566">
    <property type="component" value="Unplaced"/>
</dbReference>
<sequence length="353" mass="38648">MERQQSLDQTVEPTMKNCLKHAFIQTFKQFTAVSNSTDVHTARSHLSAFQTSLADLRNLLAILEEQANDHFDELSSQYTSADNGASDEEAGTSSGIASRQNVVDWLRASSPTLSDSGSLLPIIELQSSSSSTRSVPATNVNANSSLAVTYSPQSPLVAGEMIACEVTASLSPLEFYIVPDASRSDLNQVEHQLRVLAETLSAVPIEKDELTIGMACCCYWNGELLRAEVLHIGLEDAQLRLIDSGIGRFVPLDQIFPMPAFLAQLPPVAHLCAIAHVDSRKLDAQTVDHFDTLLASHSSRFIVKAVGKKRRFGDSERELVDLFDQHTSVNLSLPYHIQSNGKNAVSSRKWPKT</sequence>
<evidence type="ECO:0000313" key="4">
    <source>
        <dbReference type="WBParaSite" id="PSAMB.scaffold306size57772.g4707.t1"/>
    </source>
</evidence>
<keyword evidence="1" id="KW-0175">Coiled coil</keyword>